<evidence type="ECO:0000313" key="3">
    <source>
        <dbReference type="Proteomes" id="UP000246569"/>
    </source>
</evidence>
<dbReference type="Pfam" id="PF20598">
    <property type="entry name" value="DUF6795"/>
    <property type="match status" value="1"/>
</dbReference>
<accession>A0A317MYS2</accession>
<evidence type="ECO:0000259" key="1">
    <source>
        <dbReference type="Pfam" id="PF20598"/>
    </source>
</evidence>
<evidence type="ECO:0000313" key="2">
    <source>
        <dbReference type="EMBL" id="PWV64775.1"/>
    </source>
</evidence>
<organism evidence="2 3">
    <name type="scientific">Plasticicumulans acidivorans</name>
    <dbReference type="NCBI Taxonomy" id="886464"/>
    <lineage>
        <taxon>Bacteria</taxon>
        <taxon>Pseudomonadati</taxon>
        <taxon>Pseudomonadota</taxon>
        <taxon>Gammaproteobacteria</taxon>
        <taxon>Candidatus Competibacteraceae</taxon>
        <taxon>Plasticicumulans</taxon>
    </lineage>
</organism>
<dbReference type="InterPro" id="IPR046474">
    <property type="entry name" value="DUF6795"/>
</dbReference>
<sequence length="158" mass="17548">MDRDRSLGLKRTRAVCLSLALVSEGVFAMGPMYLFSAVDGVVTRRGKPLPGCRVERSFFWHWKDERGSESAVTDAGGRFAFAEIARSSLLGSLLPHEPMVEQTILIHHDGRSCRAWTFDKRNYDKNGELQGRSISLRCDLDAALARDSEVCLCAQSAL</sequence>
<dbReference type="AlphaFoldDB" id="A0A317MYS2"/>
<proteinExistence type="predicted"/>
<comment type="caution">
    <text evidence="2">The sequence shown here is derived from an EMBL/GenBank/DDBJ whole genome shotgun (WGS) entry which is preliminary data.</text>
</comment>
<keyword evidence="3" id="KW-1185">Reference proteome</keyword>
<name>A0A317MYS2_9GAMM</name>
<reference evidence="2 3" key="1">
    <citation type="submission" date="2018-05" db="EMBL/GenBank/DDBJ databases">
        <title>Genomic Encyclopedia of Type Strains, Phase IV (KMG-IV): sequencing the most valuable type-strain genomes for metagenomic binning, comparative biology and taxonomic classification.</title>
        <authorList>
            <person name="Goeker M."/>
        </authorList>
    </citation>
    <scope>NUCLEOTIDE SEQUENCE [LARGE SCALE GENOMIC DNA]</scope>
    <source>
        <strain evidence="2 3">DSM 23606</strain>
    </source>
</reference>
<dbReference type="EMBL" id="QGTJ01000002">
    <property type="protein sequence ID" value="PWV64775.1"/>
    <property type="molecule type" value="Genomic_DNA"/>
</dbReference>
<feature type="domain" description="DUF6795" evidence="1">
    <location>
        <begin position="38"/>
        <end position="142"/>
    </location>
</feature>
<protein>
    <recommendedName>
        <fullName evidence="1">DUF6795 domain-containing protein</fullName>
    </recommendedName>
</protein>
<dbReference type="Proteomes" id="UP000246569">
    <property type="component" value="Unassembled WGS sequence"/>
</dbReference>
<gene>
    <name evidence="2" type="ORF">C7443_102428</name>
</gene>